<dbReference type="Proteomes" id="UP000070371">
    <property type="component" value="Chromosome"/>
</dbReference>
<evidence type="ECO:0000313" key="3">
    <source>
        <dbReference type="Proteomes" id="UP000070371"/>
    </source>
</evidence>
<evidence type="ECO:0008006" key="4">
    <source>
        <dbReference type="Google" id="ProtNLM"/>
    </source>
</evidence>
<organism evidence="2 3">
    <name type="scientific">Falsihalocynthiibacter arcticus</name>
    <dbReference type="NCBI Taxonomy" id="1579316"/>
    <lineage>
        <taxon>Bacteria</taxon>
        <taxon>Pseudomonadati</taxon>
        <taxon>Pseudomonadota</taxon>
        <taxon>Alphaproteobacteria</taxon>
        <taxon>Rhodobacterales</taxon>
        <taxon>Roseobacteraceae</taxon>
        <taxon>Falsihalocynthiibacter</taxon>
    </lineage>
</organism>
<dbReference type="InterPro" id="IPR010344">
    <property type="entry name" value="YbjH"/>
</dbReference>
<reference evidence="2 3" key="1">
    <citation type="submission" date="2016-02" db="EMBL/GenBank/DDBJ databases">
        <title>Complete genome sequence of Halocynthiibacter arcticus PAMC 20958t from arctic marine sediment.</title>
        <authorList>
            <person name="Lee Y.M."/>
            <person name="Baek K."/>
            <person name="Lee H.K."/>
            <person name="Shin S.C."/>
        </authorList>
    </citation>
    <scope>NUCLEOTIDE SEQUENCE [LARGE SCALE GENOMIC DNA]</scope>
    <source>
        <strain evidence="2">PAMC 20958</strain>
    </source>
</reference>
<feature type="signal peptide" evidence="1">
    <location>
        <begin position="1"/>
        <end position="31"/>
    </location>
</feature>
<feature type="chain" id="PRO_5007443195" description="YjbH domain-containing protein" evidence="1">
    <location>
        <begin position="32"/>
        <end position="716"/>
    </location>
</feature>
<protein>
    <recommendedName>
        <fullName evidence="4">YjbH domain-containing protein</fullName>
    </recommendedName>
</protein>
<dbReference type="AlphaFoldDB" id="A0A126UXR6"/>
<dbReference type="KEGG" id="hat:RC74_04730"/>
<accession>A0A126UXR6</accession>
<evidence type="ECO:0000313" key="2">
    <source>
        <dbReference type="EMBL" id="AML50677.1"/>
    </source>
</evidence>
<proteinExistence type="predicted"/>
<dbReference type="EMBL" id="CP014327">
    <property type="protein sequence ID" value="AML50677.1"/>
    <property type="molecule type" value="Genomic_DNA"/>
</dbReference>
<keyword evidence="1" id="KW-0732">Signal</keyword>
<name>A0A126UXR6_9RHOB</name>
<dbReference type="RefSeq" id="WP_052274844.1">
    <property type="nucleotide sequence ID" value="NZ_CP014327.1"/>
</dbReference>
<dbReference type="Pfam" id="PF06082">
    <property type="entry name" value="YjbH"/>
    <property type="match status" value="1"/>
</dbReference>
<keyword evidence="3" id="KW-1185">Reference proteome</keyword>
<evidence type="ECO:0000256" key="1">
    <source>
        <dbReference type="SAM" id="SignalP"/>
    </source>
</evidence>
<sequence length="716" mass="78674">MLGHKRNKVSYRGLALRSTAPSLCIASLVLAVPTAASDASYNLAGIAGLIDMPSGEAMPDAELAVTMSTFAGGTRASSTFQITKRLSGTFRYSRIDNWNTIEYPTYYDRSFDLRYQFLTETEYLPAVTVGIMDVAGTGIYSAEYIAATKNFSPKIRATIGLGWGRLGSYNSIGSPFGTRPPIDVGQGGTFSTNQYFRGPMSVFGGVEYRPTEKLSLKVEYSSDDYTLEAGEKDLFDRKSPLNFGAEYRFNDIISAGVYYMYGSELAASLSMKFSPKRPAVLGSYGPAPLAVQPRPVYADDPEQYSTIWMTEPGSQEILAQNLQKHMEFDDVKMEAVAMRGTSVEVRIRNETFINSAQAIGRTARALTRTMPPSVETFEIVNMVNGLATSVVKLKRSDVEKFSTAPNGEALIMASAVIEDIVPTKPANLIYAPGVYPDFQWAIDPYMDFSLFDPDDPIRWGAGIEATTLQFLAPGLELSGSIQAQLIGTLGKDESPSTSAIQPVRSDANLYESFSPVSLQYLTLGYFFQPTEEIYGRVSAGYLERMFGGISSELLWMPVNQPFAFGIEANYVVQRETDSYLGFQDYGVATGHASMYYKHEASGFDFQLSAGKYLAGDVGGTFTVRREFTNGWRVGAFATITDLSAEDYGEGSFDKGVILEIPQSWLTGKPSRRVQEVALQVLSRDGGAQLIVNDRLYDRIRVNHAAAIRDGQGRVWR</sequence>
<gene>
    <name evidence="2" type="ORF">RC74_04730</name>
</gene>
<dbReference type="STRING" id="1579316.RC74_04730"/>